<dbReference type="InterPro" id="IPR036291">
    <property type="entry name" value="NAD(P)-bd_dom_sf"/>
</dbReference>
<comment type="similarity">
    <text evidence="1">Belongs to the NAD(P)-dependent epimerase/dehydratase family.</text>
</comment>
<dbReference type="RefSeq" id="WP_046910385.1">
    <property type="nucleotide sequence ID" value="NZ_BAAAXG010000024.1"/>
</dbReference>
<keyword evidence="4" id="KW-1185">Reference proteome</keyword>
<accession>A0A2P2GHP1</accession>
<dbReference type="AlphaFoldDB" id="A0A2P2GHP1"/>
<evidence type="ECO:0000313" key="3">
    <source>
        <dbReference type="EMBL" id="KKZ71017.1"/>
    </source>
</evidence>
<evidence type="ECO:0000256" key="1">
    <source>
        <dbReference type="ARBA" id="ARBA00007637"/>
    </source>
</evidence>
<dbReference type="SUPFAM" id="SSF51735">
    <property type="entry name" value="NAD(P)-binding Rossmann-fold domains"/>
    <property type="match status" value="1"/>
</dbReference>
<dbReference type="OrthoDB" id="9795501at2"/>
<evidence type="ECO:0000313" key="4">
    <source>
        <dbReference type="Proteomes" id="UP000265325"/>
    </source>
</evidence>
<name>A0A2P2GHP1_STREW</name>
<dbReference type="Proteomes" id="UP000265325">
    <property type="component" value="Unassembled WGS sequence"/>
</dbReference>
<sequence length="241" mass="25624">MRVLVIGGSGYVAGLILPVLTARHEVTVLDPRPSAGGAHTHLTGSATDPVALTAAMDGADVVLHTALANPTGRQLADAARAFDINVTSVHLALAAAHQAGVPHAVHLSSLSVFRDLTSRALDETVPPDATDPYGLTKRLAEQVCHAAVAQWDMSVTVLRLAWPTTDEAWPAWALPGRPPRTHTLDGAPVHALAADDLARAVLAALEHRAGYDVFHITGTDRAGLWNQAKARDLLHWEPRRR</sequence>
<feature type="domain" description="NAD-dependent epimerase/dehydratase" evidence="2">
    <location>
        <begin position="3"/>
        <end position="160"/>
    </location>
</feature>
<reference evidence="3 4" key="1">
    <citation type="submission" date="2015-05" db="EMBL/GenBank/DDBJ databases">
        <title>Draft Genome assembly of Streptomyces showdoensis.</title>
        <authorList>
            <person name="Thapa K.K."/>
            <person name="Metsa-Ketela M."/>
        </authorList>
    </citation>
    <scope>NUCLEOTIDE SEQUENCE [LARGE SCALE GENOMIC DNA]</scope>
    <source>
        <strain evidence="3 4">ATCC 15227</strain>
    </source>
</reference>
<dbReference type="PANTHER" id="PTHR43000">
    <property type="entry name" value="DTDP-D-GLUCOSE 4,6-DEHYDRATASE-RELATED"/>
    <property type="match status" value="1"/>
</dbReference>
<proteinExistence type="inferred from homology"/>
<protein>
    <recommendedName>
        <fullName evidence="2">NAD-dependent epimerase/dehydratase domain-containing protein</fullName>
    </recommendedName>
</protein>
<organism evidence="3 4">
    <name type="scientific">Streptomyces showdoensis</name>
    <dbReference type="NCBI Taxonomy" id="68268"/>
    <lineage>
        <taxon>Bacteria</taxon>
        <taxon>Bacillati</taxon>
        <taxon>Actinomycetota</taxon>
        <taxon>Actinomycetes</taxon>
        <taxon>Kitasatosporales</taxon>
        <taxon>Streptomycetaceae</taxon>
        <taxon>Streptomyces</taxon>
    </lineage>
</organism>
<gene>
    <name evidence="3" type="ORF">VO63_25810</name>
</gene>
<dbReference type="Gene3D" id="3.40.50.720">
    <property type="entry name" value="NAD(P)-binding Rossmann-like Domain"/>
    <property type="match status" value="1"/>
</dbReference>
<dbReference type="Pfam" id="PF01370">
    <property type="entry name" value="Epimerase"/>
    <property type="match status" value="1"/>
</dbReference>
<evidence type="ECO:0000259" key="2">
    <source>
        <dbReference type="Pfam" id="PF01370"/>
    </source>
</evidence>
<comment type="caution">
    <text evidence="3">The sequence shown here is derived from an EMBL/GenBank/DDBJ whole genome shotgun (WGS) entry which is preliminary data.</text>
</comment>
<dbReference type="InterPro" id="IPR001509">
    <property type="entry name" value="Epimerase_deHydtase"/>
</dbReference>
<dbReference type="EMBL" id="LAQS01000045">
    <property type="protein sequence ID" value="KKZ71017.1"/>
    <property type="molecule type" value="Genomic_DNA"/>
</dbReference>